<feature type="chain" id="PRO_5027083163" description="Antistasin-like domain-containing protein" evidence="3">
    <location>
        <begin position="29"/>
        <end position="230"/>
    </location>
</feature>
<sequence>MQSILPVNMLRNIICILLLLLNIESVSSKTIKKPPIDYVCPEVKCSSDCPRGYTYDIHGCNTCDCKPSPIIGPIDCGPVCKIYCIYGNVLDVHGCPTCRCKPKPFQTVVGKCPKRSKSNIECPAKLSHSCNTDYDCSAGKKCCAFGCTRKCIYPKHGPLIYPPACGRGVCFISCPYGKIVDSRGCETCRCKPKPRPIPYPCPRIICPFRHCHHGGGPSKDRHGCPTCGCR</sequence>
<keyword evidence="7" id="KW-1185">Reference proteome</keyword>
<dbReference type="Pfam" id="PF02822">
    <property type="entry name" value="Antistasin"/>
    <property type="match status" value="2"/>
</dbReference>
<protein>
    <recommendedName>
        <fullName evidence="8">Antistasin-like domain-containing protein</fullName>
    </recommendedName>
</protein>
<keyword evidence="2" id="KW-0722">Serine protease inhibitor</keyword>
<proteinExistence type="predicted"/>
<dbReference type="InterPro" id="IPR011061">
    <property type="entry name" value="Hirudin/antistatin"/>
</dbReference>
<dbReference type="Pfam" id="PF00095">
    <property type="entry name" value="WAP"/>
    <property type="match status" value="1"/>
</dbReference>
<reference evidence="6 7" key="1">
    <citation type="submission" date="2020-06" db="EMBL/GenBank/DDBJ databases">
        <authorList>
            <person name="Li R."/>
            <person name="Bekaert M."/>
        </authorList>
    </citation>
    <scope>NUCLEOTIDE SEQUENCE [LARGE SCALE GENOMIC DNA]</scope>
    <source>
        <strain evidence="7">wild</strain>
    </source>
</reference>
<dbReference type="SMART" id="SM00217">
    <property type="entry name" value="WAP"/>
    <property type="match status" value="1"/>
</dbReference>
<feature type="domain" description="Antistasin-like" evidence="4">
    <location>
        <begin position="40"/>
        <end position="65"/>
    </location>
</feature>
<keyword evidence="1" id="KW-0646">Protease inhibitor</keyword>
<evidence type="ECO:0000313" key="6">
    <source>
        <dbReference type="EMBL" id="CAC5421959.1"/>
    </source>
</evidence>
<evidence type="ECO:0000259" key="5">
    <source>
        <dbReference type="PROSITE" id="PS51390"/>
    </source>
</evidence>
<name>A0A6J8EMU6_MYTCO</name>
<dbReference type="InterPro" id="IPR036645">
    <property type="entry name" value="Elafin-like_sf"/>
</dbReference>
<evidence type="ECO:0000256" key="2">
    <source>
        <dbReference type="ARBA" id="ARBA00022900"/>
    </source>
</evidence>
<dbReference type="EMBL" id="CACVKT020009467">
    <property type="protein sequence ID" value="CAC5421959.1"/>
    <property type="molecule type" value="Genomic_DNA"/>
</dbReference>
<evidence type="ECO:0008006" key="8">
    <source>
        <dbReference type="Google" id="ProtNLM"/>
    </source>
</evidence>
<keyword evidence="3" id="KW-0732">Signal</keyword>
<feature type="domain" description="Antistasin-like" evidence="4">
    <location>
        <begin position="65"/>
        <end position="100"/>
    </location>
</feature>
<evidence type="ECO:0000256" key="1">
    <source>
        <dbReference type="ARBA" id="ARBA00022690"/>
    </source>
</evidence>
<dbReference type="AlphaFoldDB" id="A0A6J8EMU6"/>
<gene>
    <name evidence="6" type="ORF">MCOR_54039</name>
</gene>
<organism evidence="6 7">
    <name type="scientific">Mytilus coruscus</name>
    <name type="common">Sea mussel</name>
    <dbReference type="NCBI Taxonomy" id="42192"/>
    <lineage>
        <taxon>Eukaryota</taxon>
        <taxon>Metazoa</taxon>
        <taxon>Spiralia</taxon>
        <taxon>Lophotrochozoa</taxon>
        <taxon>Mollusca</taxon>
        <taxon>Bivalvia</taxon>
        <taxon>Autobranchia</taxon>
        <taxon>Pteriomorphia</taxon>
        <taxon>Mytilida</taxon>
        <taxon>Mytiloidea</taxon>
        <taxon>Mytilidae</taxon>
        <taxon>Mytilinae</taxon>
        <taxon>Mytilus</taxon>
    </lineage>
</organism>
<dbReference type="SUPFAM" id="SSF57256">
    <property type="entry name" value="Elafin-like"/>
    <property type="match status" value="1"/>
</dbReference>
<dbReference type="Proteomes" id="UP000507470">
    <property type="component" value="Unassembled WGS sequence"/>
</dbReference>
<feature type="signal peptide" evidence="3">
    <location>
        <begin position="1"/>
        <end position="28"/>
    </location>
</feature>
<dbReference type="PROSITE" id="PS51252">
    <property type="entry name" value="ANTISTASIN"/>
    <property type="match status" value="2"/>
</dbReference>
<evidence type="ECO:0000259" key="4">
    <source>
        <dbReference type="PROSITE" id="PS51252"/>
    </source>
</evidence>
<dbReference type="OrthoDB" id="10021323at2759"/>
<dbReference type="PROSITE" id="PS51390">
    <property type="entry name" value="WAP"/>
    <property type="match status" value="1"/>
</dbReference>
<dbReference type="SUPFAM" id="SSF57262">
    <property type="entry name" value="Leech antihemostatic proteins"/>
    <property type="match status" value="3"/>
</dbReference>
<dbReference type="InterPro" id="IPR004094">
    <property type="entry name" value="Antistasin-like"/>
</dbReference>
<evidence type="ECO:0000313" key="7">
    <source>
        <dbReference type="Proteomes" id="UP000507470"/>
    </source>
</evidence>
<dbReference type="Gene3D" id="2.10.22.10">
    <property type="entry name" value="Antistasin, domain 1"/>
    <property type="match status" value="2"/>
</dbReference>
<dbReference type="GO" id="GO:0004867">
    <property type="term" value="F:serine-type endopeptidase inhibitor activity"/>
    <property type="evidence" value="ECO:0007669"/>
    <property type="project" value="UniProtKB-KW"/>
</dbReference>
<dbReference type="GO" id="GO:0005576">
    <property type="term" value="C:extracellular region"/>
    <property type="evidence" value="ECO:0007669"/>
    <property type="project" value="InterPro"/>
</dbReference>
<dbReference type="Gene3D" id="4.10.75.10">
    <property type="entry name" value="Elafin-like"/>
    <property type="match status" value="1"/>
</dbReference>
<evidence type="ECO:0000256" key="3">
    <source>
        <dbReference type="SAM" id="SignalP"/>
    </source>
</evidence>
<feature type="domain" description="WAP" evidence="5">
    <location>
        <begin position="105"/>
        <end position="155"/>
    </location>
</feature>
<accession>A0A6J8EMU6</accession>
<dbReference type="InterPro" id="IPR008197">
    <property type="entry name" value="WAP_dom"/>
</dbReference>